<feature type="domain" description="HTH araC/xylS-type" evidence="4">
    <location>
        <begin position="178"/>
        <end position="276"/>
    </location>
</feature>
<dbReference type="PROSITE" id="PS01124">
    <property type="entry name" value="HTH_ARAC_FAMILY_2"/>
    <property type="match status" value="1"/>
</dbReference>
<dbReference type="InterPro" id="IPR003313">
    <property type="entry name" value="AraC-bd"/>
</dbReference>
<evidence type="ECO:0000256" key="1">
    <source>
        <dbReference type="ARBA" id="ARBA00023015"/>
    </source>
</evidence>
<dbReference type="SMART" id="SM00342">
    <property type="entry name" value="HTH_ARAC"/>
    <property type="match status" value="1"/>
</dbReference>
<dbReference type="Pfam" id="PF12833">
    <property type="entry name" value="HTH_18"/>
    <property type="match status" value="1"/>
</dbReference>
<evidence type="ECO:0000256" key="3">
    <source>
        <dbReference type="ARBA" id="ARBA00023163"/>
    </source>
</evidence>
<dbReference type="Proteomes" id="UP000302163">
    <property type="component" value="Chromosome"/>
</dbReference>
<dbReference type="InterPro" id="IPR009057">
    <property type="entry name" value="Homeodomain-like_sf"/>
</dbReference>
<dbReference type="InterPro" id="IPR037923">
    <property type="entry name" value="HTH-like"/>
</dbReference>
<dbReference type="PROSITE" id="PS00041">
    <property type="entry name" value="HTH_ARAC_FAMILY_1"/>
    <property type="match status" value="1"/>
</dbReference>
<dbReference type="Gene3D" id="1.10.10.60">
    <property type="entry name" value="Homeodomain-like"/>
    <property type="match status" value="2"/>
</dbReference>
<dbReference type="GO" id="GO:0003700">
    <property type="term" value="F:DNA-binding transcription factor activity"/>
    <property type="evidence" value="ECO:0007669"/>
    <property type="project" value="InterPro"/>
</dbReference>
<name>A0A4P8YKB6_9ENTR</name>
<dbReference type="InterPro" id="IPR018062">
    <property type="entry name" value="HTH_AraC-typ_CS"/>
</dbReference>
<reference evidence="5 6" key="1">
    <citation type="submission" date="2019-05" db="EMBL/GenBank/DDBJ databases">
        <title>Complete genome sequence of Izhakiella calystegiae KSNA2, an endophyte isolated from beach morning glory (Calystegia soldanella).</title>
        <authorList>
            <person name="Jiang L."/>
            <person name="Jeong J.C."/>
            <person name="Kim C.Y."/>
            <person name="Kim D.H."/>
            <person name="Kim S.W."/>
            <person name="Lee j."/>
        </authorList>
    </citation>
    <scope>NUCLEOTIDE SEQUENCE [LARGE SCALE GENOMIC DNA]</scope>
    <source>
        <strain evidence="5 6">KSNA2</strain>
    </source>
</reference>
<evidence type="ECO:0000259" key="4">
    <source>
        <dbReference type="PROSITE" id="PS01124"/>
    </source>
</evidence>
<dbReference type="SUPFAM" id="SSF46689">
    <property type="entry name" value="Homeodomain-like"/>
    <property type="match status" value="2"/>
</dbReference>
<sequence>MTNTALLDLIHYDDLYTELRRVEGNSADYFHWHQCLEILYIESGVGLVIVDNQKFTARPGRLFIFPQNKLHKVKVDSDINNYYSRTIIHVDPEYIATFIRPFKSAWQLYSEMIADNAKVSIYDFSANMVRISHLLDSLTENYEATSKGEVIALFILNLLQLLPDGVFINSGSSGLLSSRMMHYVDQHFRSGITLEELASHLSLSGSHISRQFRKETGSTFQEYLIIRRIKYACYLLEQTELAVSEIALQSGFNYVTYFIKCFSQVTGTTPLRFKKNSRKPSKYQPATGRSP</sequence>
<dbReference type="Gene3D" id="2.60.120.10">
    <property type="entry name" value="Jelly Rolls"/>
    <property type="match status" value="1"/>
</dbReference>
<dbReference type="GO" id="GO:0043565">
    <property type="term" value="F:sequence-specific DNA binding"/>
    <property type="evidence" value="ECO:0007669"/>
    <property type="project" value="InterPro"/>
</dbReference>
<keyword evidence="2" id="KW-0238">DNA-binding</keyword>
<evidence type="ECO:0000313" key="5">
    <source>
        <dbReference type="EMBL" id="QCT21190.1"/>
    </source>
</evidence>
<keyword evidence="1" id="KW-0805">Transcription regulation</keyword>
<proteinExistence type="predicted"/>
<dbReference type="AlphaFoldDB" id="A0A4P8YKB6"/>
<dbReference type="Pfam" id="PF02311">
    <property type="entry name" value="AraC_binding"/>
    <property type="match status" value="1"/>
</dbReference>
<dbReference type="InterPro" id="IPR014710">
    <property type="entry name" value="RmlC-like_jellyroll"/>
</dbReference>
<gene>
    <name evidence="5" type="ORF">FEM41_16810</name>
</gene>
<accession>A0A4P8YKB6</accession>
<dbReference type="KEGG" id="izh:FEM41_16810"/>
<evidence type="ECO:0000256" key="2">
    <source>
        <dbReference type="ARBA" id="ARBA00023125"/>
    </source>
</evidence>
<protein>
    <submittedName>
        <fullName evidence="5">AraC family transcriptional regulator</fullName>
    </submittedName>
</protein>
<keyword evidence="6" id="KW-1185">Reference proteome</keyword>
<dbReference type="InterPro" id="IPR018060">
    <property type="entry name" value="HTH_AraC"/>
</dbReference>
<dbReference type="PANTHER" id="PTHR43280:SF34">
    <property type="entry name" value="ARAC-FAMILY TRANSCRIPTIONAL REGULATOR"/>
    <property type="match status" value="1"/>
</dbReference>
<organism evidence="5 6">
    <name type="scientific">Jejubacter calystegiae</name>
    <dbReference type="NCBI Taxonomy" id="2579935"/>
    <lineage>
        <taxon>Bacteria</taxon>
        <taxon>Pseudomonadati</taxon>
        <taxon>Pseudomonadota</taxon>
        <taxon>Gammaproteobacteria</taxon>
        <taxon>Enterobacterales</taxon>
        <taxon>Enterobacteriaceae</taxon>
        <taxon>Jejubacter</taxon>
    </lineage>
</organism>
<dbReference type="SUPFAM" id="SSF51215">
    <property type="entry name" value="Regulatory protein AraC"/>
    <property type="match status" value="1"/>
</dbReference>
<dbReference type="EMBL" id="CP040428">
    <property type="protein sequence ID" value="QCT21190.1"/>
    <property type="molecule type" value="Genomic_DNA"/>
</dbReference>
<evidence type="ECO:0000313" key="6">
    <source>
        <dbReference type="Proteomes" id="UP000302163"/>
    </source>
</evidence>
<keyword evidence="3" id="KW-0804">Transcription</keyword>
<dbReference type="RefSeq" id="WP_138097346.1">
    <property type="nucleotide sequence ID" value="NZ_CP040428.1"/>
</dbReference>
<dbReference type="OrthoDB" id="345413at2"/>
<dbReference type="PANTHER" id="PTHR43280">
    <property type="entry name" value="ARAC-FAMILY TRANSCRIPTIONAL REGULATOR"/>
    <property type="match status" value="1"/>
</dbReference>